<evidence type="ECO:0000256" key="1">
    <source>
        <dbReference type="ARBA" id="ARBA00004651"/>
    </source>
</evidence>
<evidence type="ECO:0000256" key="4">
    <source>
        <dbReference type="ARBA" id="ARBA00022989"/>
    </source>
</evidence>
<feature type="transmembrane region" description="Helical" evidence="7">
    <location>
        <begin position="56"/>
        <end position="75"/>
    </location>
</feature>
<dbReference type="AlphaFoldDB" id="A0A7U3UNC1"/>
<reference evidence="9 10" key="2">
    <citation type="journal article" date="2011" name="J. Antibiot.">
        <title>Furaquinocins I and J: novel polyketide isoprenoid hybrid compounds from Streptomyces reveromyceticus SN-593.</title>
        <authorList>
            <person name="Panthee S."/>
            <person name="Takahashi S."/>
            <person name="Takagi H."/>
            <person name="Nogawa T."/>
            <person name="Oowada E."/>
            <person name="Uramoto M."/>
            <person name="Osada H."/>
        </authorList>
    </citation>
    <scope>NUCLEOTIDE SEQUENCE [LARGE SCALE GENOMIC DNA]</scope>
    <source>
        <strain evidence="9 10">SN-593</strain>
    </source>
</reference>
<dbReference type="PANTHER" id="PTHR42718:SF9">
    <property type="entry name" value="MAJOR FACILITATOR SUPERFAMILY MULTIDRUG TRANSPORTER MFSC"/>
    <property type="match status" value="1"/>
</dbReference>
<dbReference type="PROSITE" id="PS50850">
    <property type="entry name" value="MFS"/>
    <property type="match status" value="1"/>
</dbReference>
<dbReference type="GO" id="GO:0046677">
    <property type="term" value="P:response to antibiotic"/>
    <property type="evidence" value="ECO:0007669"/>
    <property type="project" value="UniProtKB-KW"/>
</dbReference>
<dbReference type="InterPro" id="IPR036259">
    <property type="entry name" value="MFS_trans_sf"/>
</dbReference>
<feature type="transmembrane region" description="Helical" evidence="7">
    <location>
        <begin position="369"/>
        <end position="392"/>
    </location>
</feature>
<evidence type="ECO:0000256" key="7">
    <source>
        <dbReference type="SAM" id="Phobius"/>
    </source>
</evidence>
<keyword evidence="4 7" id="KW-1133">Transmembrane helix</keyword>
<reference evidence="9 10" key="3">
    <citation type="journal article" date="2011" name="Nat. Chem. Biol.">
        <title>Reveromycin A biosynthesis uses RevG and RevJ for stereospecific spiroacetal formation.</title>
        <authorList>
            <person name="Takahashi S."/>
            <person name="Toyoda A."/>
            <person name="Sekiyama Y."/>
            <person name="Takagi H."/>
            <person name="Nogawa T."/>
            <person name="Uramoto M."/>
            <person name="Suzuki R."/>
            <person name="Koshino H."/>
            <person name="Kumano T."/>
            <person name="Panthee S."/>
            <person name="Dairi T."/>
            <person name="Ishikawa J."/>
            <person name="Ikeda H."/>
            <person name="Sakaki Y."/>
            <person name="Osada H."/>
        </authorList>
    </citation>
    <scope>NUCLEOTIDE SEQUENCE [LARGE SCALE GENOMIC DNA]</scope>
    <source>
        <strain evidence="9 10">SN-593</strain>
    </source>
</reference>
<protein>
    <submittedName>
        <fullName evidence="9">Putative transmembrane efflux protein</fullName>
    </submittedName>
</protein>
<comment type="subcellular location">
    <subcellularLocation>
        <location evidence="1">Cell membrane</location>
        <topology evidence="1">Multi-pass membrane protein</topology>
    </subcellularLocation>
</comment>
<reference evidence="9 10" key="1">
    <citation type="journal article" date="2010" name="J. Bacteriol.">
        <title>Biochemical characterization of a novel indole prenyltransferase from Streptomyces sp. SN-593.</title>
        <authorList>
            <person name="Takahashi S."/>
            <person name="Takagi H."/>
            <person name="Toyoda A."/>
            <person name="Uramoto M."/>
            <person name="Nogawa T."/>
            <person name="Ueki M."/>
            <person name="Sakaki Y."/>
            <person name="Osada H."/>
        </authorList>
    </citation>
    <scope>NUCLEOTIDE SEQUENCE [LARGE SCALE GENOMIC DNA]</scope>
    <source>
        <strain evidence="9 10">SN-593</strain>
    </source>
</reference>
<keyword evidence="10" id="KW-1185">Reference proteome</keyword>
<dbReference type="Pfam" id="PF07690">
    <property type="entry name" value="MFS_1"/>
    <property type="match status" value="1"/>
</dbReference>
<feature type="transmembrane region" description="Helical" evidence="7">
    <location>
        <begin position="413"/>
        <end position="431"/>
    </location>
</feature>
<dbReference type="SUPFAM" id="SSF103473">
    <property type="entry name" value="MFS general substrate transporter"/>
    <property type="match status" value="1"/>
</dbReference>
<accession>A0A7U3UNC1</accession>
<dbReference type="Proteomes" id="UP000595703">
    <property type="component" value="Chromosome"/>
</dbReference>
<keyword evidence="2" id="KW-0813">Transport</keyword>
<keyword evidence="3 7" id="KW-0812">Transmembrane</keyword>
<sequence length="524" mass="53397">MTTATGKDPSAHGGGALKAGTVVAALFAVCLAQIGLAMPATLNGTFQEVFEPTSSQLTWISDCSLLPITVLELTCGVLGDLFGRKRLLLGGAVMLAVGEAVSAAAHGIGVMWTGQIIAGIGCAALFPTTLAMLVAGERSPARRARMIALWAAVLSTGNFLAPLLGGITATYLQWRWAFTIVVVLALGDAVITHLSAQDSRSPAGRSLDPLGQTTVGLGLCALLFGVIQGASDGWGSATVVGAFVLSAVCIAAFVAVELRVRNPLLRLDLFRSRNFALASAVTVVGMFAFLGTAYAISLRMGPIQGQSSMRTAVAFLLLSGLTIFLLPLTHRLMGALEPRWVLGLGFLLMAVGDFLAGRMPITDSALPSLIVPMGLVGVGFSFAVSAVTATAVETVPHSLAGMASATTSMLRDFGFTLGPAVIGAIATANAVHHFGGTLASSTLGAADQEKAHAILSSGGPVAVLHADPSASGLAFKALGHAYAVGFEVCAAAALVCCLVTVLLLRSAQRSEAPALAEPARPAAI</sequence>
<organism evidence="9 10">
    <name type="scientific">Actinacidiphila reveromycinica</name>
    <dbReference type="NCBI Taxonomy" id="659352"/>
    <lineage>
        <taxon>Bacteria</taxon>
        <taxon>Bacillati</taxon>
        <taxon>Actinomycetota</taxon>
        <taxon>Actinomycetes</taxon>
        <taxon>Kitasatosporales</taxon>
        <taxon>Streptomycetaceae</taxon>
        <taxon>Actinacidiphila</taxon>
    </lineage>
</organism>
<evidence type="ECO:0000313" key="9">
    <source>
        <dbReference type="EMBL" id="BBA95688.1"/>
    </source>
</evidence>
<feature type="transmembrane region" description="Helical" evidence="7">
    <location>
        <begin position="116"/>
        <end position="135"/>
    </location>
</feature>
<dbReference type="CDD" id="cd17321">
    <property type="entry name" value="MFS_MMR_MDR_like"/>
    <property type="match status" value="1"/>
</dbReference>
<keyword evidence="6" id="KW-0046">Antibiotic resistance</keyword>
<feature type="transmembrane region" description="Helical" evidence="7">
    <location>
        <begin position="16"/>
        <end position="36"/>
    </location>
</feature>
<dbReference type="GO" id="GO:0022857">
    <property type="term" value="F:transmembrane transporter activity"/>
    <property type="evidence" value="ECO:0007669"/>
    <property type="project" value="InterPro"/>
</dbReference>
<evidence type="ECO:0000256" key="5">
    <source>
        <dbReference type="ARBA" id="ARBA00023136"/>
    </source>
</evidence>
<feature type="transmembrane region" description="Helical" evidence="7">
    <location>
        <begin position="207"/>
        <end position="227"/>
    </location>
</feature>
<name>A0A7U3UNC1_9ACTN</name>
<feature type="domain" description="Major facilitator superfamily (MFS) profile" evidence="8">
    <location>
        <begin position="21"/>
        <end position="508"/>
    </location>
</feature>
<dbReference type="InterPro" id="IPR011701">
    <property type="entry name" value="MFS"/>
</dbReference>
<dbReference type="RefSeq" id="WP_202232183.1">
    <property type="nucleotide sequence ID" value="NZ_AP018365.1"/>
</dbReference>
<dbReference type="Gene3D" id="1.20.1250.20">
    <property type="entry name" value="MFS general substrate transporter like domains"/>
    <property type="match status" value="2"/>
</dbReference>
<dbReference type="PANTHER" id="PTHR42718">
    <property type="entry name" value="MAJOR FACILITATOR SUPERFAMILY MULTIDRUG TRANSPORTER MFSC"/>
    <property type="match status" value="1"/>
</dbReference>
<gene>
    <name evidence="9" type="ORF">RVR_649</name>
</gene>
<feature type="transmembrane region" description="Helical" evidence="7">
    <location>
        <begin position="340"/>
        <end position="357"/>
    </location>
</feature>
<feature type="transmembrane region" description="Helical" evidence="7">
    <location>
        <begin position="147"/>
        <end position="168"/>
    </location>
</feature>
<evidence type="ECO:0000256" key="3">
    <source>
        <dbReference type="ARBA" id="ARBA00022692"/>
    </source>
</evidence>
<evidence type="ECO:0000259" key="8">
    <source>
        <dbReference type="PROSITE" id="PS50850"/>
    </source>
</evidence>
<feature type="transmembrane region" description="Helical" evidence="7">
    <location>
        <begin position="275"/>
        <end position="296"/>
    </location>
</feature>
<feature type="transmembrane region" description="Helical" evidence="7">
    <location>
        <begin position="174"/>
        <end position="195"/>
    </location>
</feature>
<evidence type="ECO:0000313" key="10">
    <source>
        <dbReference type="Proteomes" id="UP000595703"/>
    </source>
</evidence>
<feature type="transmembrane region" description="Helical" evidence="7">
    <location>
        <begin position="233"/>
        <end position="254"/>
    </location>
</feature>
<evidence type="ECO:0000256" key="2">
    <source>
        <dbReference type="ARBA" id="ARBA00022448"/>
    </source>
</evidence>
<dbReference type="InterPro" id="IPR020846">
    <property type="entry name" value="MFS_dom"/>
</dbReference>
<reference evidence="9 10" key="4">
    <citation type="journal article" date="2020" name="Sci. Rep.">
        <title>beta-carboline chemical signals induce reveromycin production through a LuxR family regulator in Streptomyces sp. SN-593.</title>
        <authorList>
            <person name="Panthee S."/>
            <person name="Kito N."/>
            <person name="Hayashi T."/>
            <person name="Shimizu T."/>
            <person name="Ishikawa J."/>
            <person name="Hamamoto H."/>
            <person name="Osada H."/>
            <person name="Takahashi S."/>
        </authorList>
    </citation>
    <scope>NUCLEOTIDE SEQUENCE [LARGE SCALE GENOMIC DNA]</scope>
    <source>
        <strain evidence="9 10">SN-593</strain>
    </source>
</reference>
<dbReference type="EMBL" id="AP018365">
    <property type="protein sequence ID" value="BBA95688.1"/>
    <property type="molecule type" value="Genomic_DNA"/>
</dbReference>
<feature type="transmembrane region" description="Helical" evidence="7">
    <location>
        <begin position="308"/>
        <end position="328"/>
    </location>
</feature>
<dbReference type="GO" id="GO:0005886">
    <property type="term" value="C:plasma membrane"/>
    <property type="evidence" value="ECO:0007669"/>
    <property type="project" value="UniProtKB-SubCell"/>
</dbReference>
<proteinExistence type="predicted"/>
<feature type="transmembrane region" description="Helical" evidence="7">
    <location>
        <begin position="87"/>
        <end position="110"/>
    </location>
</feature>
<keyword evidence="5 7" id="KW-0472">Membrane</keyword>
<dbReference type="KEGG" id="arev:RVR_649"/>
<evidence type="ECO:0000256" key="6">
    <source>
        <dbReference type="ARBA" id="ARBA00023251"/>
    </source>
</evidence>
<feature type="transmembrane region" description="Helical" evidence="7">
    <location>
        <begin position="481"/>
        <end position="504"/>
    </location>
</feature>